<accession>A0A9J6HBY6</accession>
<feature type="compositionally biased region" description="Basic residues" evidence="1">
    <location>
        <begin position="353"/>
        <end position="365"/>
    </location>
</feature>
<evidence type="ECO:0000256" key="1">
    <source>
        <dbReference type="SAM" id="MobiDB-lite"/>
    </source>
</evidence>
<organism evidence="2 3">
    <name type="scientific">Haemaphysalis longicornis</name>
    <name type="common">Bush tick</name>
    <dbReference type="NCBI Taxonomy" id="44386"/>
    <lineage>
        <taxon>Eukaryota</taxon>
        <taxon>Metazoa</taxon>
        <taxon>Ecdysozoa</taxon>
        <taxon>Arthropoda</taxon>
        <taxon>Chelicerata</taxon>
        <taxon>Arachnida</taxon>
        <taxon>Acari</taxon>
        <taxon>Parasitiformes</taxon>
        <taxon>Ixodida</taxon>
        <taxon>Ixodoidea</taxon>
        <taxon>Ixodidae</taxon>
        <taxon>Haemaphysalinae</taxon>
        <taxon>Haemaphysalis</taxon>
    </lineage>
</organism>
<feature type="region of interest" description="Disordered" evidence="1">
    <location>
        <begin position="967"/>
        <end position="1003"/>
    </location>
</feature>
<feature type="region of interest" description="Disordered" evidence="1">
    <location>
        <begin position="854"/>
        <end position="923"/>
    </location>
</feature>
<feature type="compositionally biased region" description="Basic and acidic residues" evidence="1">
    <location>
        <begin position="31"/>
        <end position="41"/>
    </location>
</feature>
<evidence type="ECO:0000313" key="3">
    <source>
        <dbReference type="Proteomes" id="UP000821853"/>
    </source>
</evidence>
<feature type="compositionally biased region" description="Gly residues" evidence="1">
    <location>
        <begin position="139"/>
        <end position="150"/>
    </location>
</feature>
<feature type="region of interest" description="Disordered" evidence="1">
    <location>
        <begin position="605"/>
        <end position="663"/>
    </location>
</feature>
<dbReference type="Proteomes" id="UP000821853">
    <property type="component" value="Unassembled WGS sequence"/>
</dbReference>
<comment type="caution">
    <text evidence="2">The sequence shown here is derived from an EMBL/GenBank/DDBJ whole genome shotgun (WGS) entry which is preliminary data.</text>
</comment>
<feature type="compositionally biased region" description="Low complexity" evidence="1">
    <location>
        <begin position="1125"/>
        <end position="1154"/>
    </location>
</feature>
<keyword evidence="3" id="KW-1185">Reference proteome</keyword>
<feature type="compositionally biased region" description="Low complexity" evidence="1">
    <location>
        <begin position="1176"/>
        <end position="1189"/>
    </location>
</feature>
<feature type="region of interest" description="Disordered" evidence="1">
    <location>
        <begin position="61"/>
        <end position="228"/>
    </location>
</feature>
<feature type="compositionally biased region" description="Basic and acidic residues" evidence="1">
    <location>
        <begin position="1053"/>
        <end position="1068"/>
    </location>
</feature>
<dbReference type="OrthoDB" id="6500798at2759"/>
<gene>
    <name evidence="2" type="ORF">HPB48_026618</name>
</gene>
<feature type="compositionally biased region" description="Polar residues" evidence="1">
    <location>
        <begin position="17"/>
        <end position="30"/>
    </location>
</feature>
<feature type="compositionally biased region" description="Polar residues" evidence="1">
    <location>
        <begin position="730"/>
        <end position="742"/>
    </location>
</feature>
<feature type="region of interest" description="Disordered" evidence="1">
    <location>
        <begin position="679"/>
        <end position="747"/>
    </location>
</feature>
<name>A0A9J6HBY6_HAELO</name>
<dbReference type="EMBL" id="JABSTR010002759">
    <property type="protein sequence ID" value="KAH9384610.1"/>
    <property type="molecule type" value="Genomic_DNA"/>
</dbReference>
<proteinExistence type="predicted"/>
<feature type="region of interest" description="Disordered" evidence="1">
    <location>
        <begin position="243"/>
        <end position="281"/>
    </location>
</feature>
<protein>
    <submittedName>
        <fullName evidence="2">Uncharacterized protein</fullName>
    </submittedName>
</protein>
<evidence type="ECO:0000313" key="2">
    <source>
        <dbReference type="EMBL" id="KAH9384610.1"/>
    </source>
</evidence>
<feature type="compositionally biased region" description="Polar residues" evidence="1">
    <location>
        <begin position="645"/>
        <end position="654"/>
    </location>
</feature>
<reference evidence="2 3" key="1">
    <citation type="journal article" date="2020" name="Cell">
        <title>Large-Scale Comparative Analyses of Tick Genomes Elucidate Their Genetic Diversity and Vector Capacities.</title>
        <authorList>
            <consortium name="Tick Genome and Microbiome Consortium (TIGMIC)"/>
            <person name="Jia N."/>
            <person name="Wang J."/>
            <person name="Shi W."/>
            <person name="Du L."/>
            <person name="Sun Y."/>
            <person name="Zhan W."/>
            <person name="Jiang J.F."/>
            <person name="Wang Q."/>
            <person name="Zhang B."/>
            <person name="Ji P."/>
            <person name="Bell-Sakyi L."/>
            <person name="Cui X.M."/>
            <person name="Yuan T.T."/>
            <person name="Jiang B.G."/>
            <person name="Yang W.F."/>
            <person name="Lam T.T."/>
            <person name="Chang Q.C."/>
            <person name="Ding S.J."/>
            <person name="Wang X.J."/>
            <person name="Zhu J.G."/>
            <person name="Ruan X.D."/>
            <person name="Zhao L."/>
            <person name="Wei J.T."/>
            <person name="Ye R.Z."/>
            <person name="Que T.C."/>
            <person name="Du C.H."/>
            <person name="Zhou Y.H."/>
            <person name="Cheng J.X."/>
            <person name="Dai P.F."/>
            <person name="Guo W.B."/>
            <person name="Han X.H."/>
            <person name="Huang E.J."/>
            <person name="Li L.F."/>
            <person name="Wei W."/>
            <person name="Gao Y.C."/>
            <person name="Liu J.Z."/>
            <person name="Shao H.Z."/>
            <person name="Wang X."/>
            <person name="Wang C.C."/>
            <person name="Yang T.C."/>
            <person name="Huo Q.B."/>
            <person name="Li W."/>
            <person name="Chen H.Y."/>
            <person name="Chen S.E."/>
            <person name="Zhou L.G."/>
            <person name="Ni X.B."/>
            <person name="Tian J.H."/>
            <person name="Sheng Y."/>
            <person name="Liu T."/>
            <person name="Pan Y.S."/>
            <person name="Xia L.Y."/>
            <person name="Li J."/>
            <person name="Zhao F."/>
            <person name="Cao W.C."/>
        </authorList>
    </citation>
    <scope>NUCLEOTIDE SEQUENCE [LARGE SCALE GENOMIC DNA]</scope>
    <source>
        <strain evidence="2">HaeL-2018</strain>
    </source>
</reference>
<feature type="compositionally biased region" description="Basic and acidic residues" evidence="1">
    <location>
        <begin position="870"/>
        <end position="879"/>
    </location>
</feature>
<sequence>MPGTGLKLPGQHKHNRNQSTRSGNESCRVSSTEKKRRENCHAHKIPLGATPEVCAATWKRGSNHASGGKTGPEPRSCTNRDGRSAGQSAHRPYLGRPASRSGTRLTRSRRPRAQLGAQADPQQASPHEAKMLTPSAAAGQGGPKRVGGGAPTINAITAAVPRRSTAGSTTRTRRPAQTAESRSDSLHSASRAHCPGKGVRGAAPATGKESSTASGHMHGPRRLRAASSRSKCLRRFAAFLRRRPRARSAAQLPESEKGENRPKTCRVGGKTENLRPNTGPCVAEGSPRGFVWEKISEPWLESRRGLAFGAENSVSSSTRKWSTLLEARRNTSLLQQVREEKSAVPHAGPASSSRKKKKRRPQRRAARPDDDDEIAGDIGVRRRGEKKQQIKRATLAGCFPAALEEKNCGRASEIARLSAANERRLRDCSWTAISRRRQHAPADGAQIIRHLSGDKKKCPRHLTQWAGLCRHRSGSPTSFRGCQVRVRGPPAPVERRLAKSEPCLPGSGRCVIWCDPRHTQLCWPSSRRETPPGTQMVRYLRHGTVPSLRWSGMSGALLQLSVSRITVGLGIAFSALAWSFAMSSSEIVDAISLWRGKLYTVMEAPPRKGGYPSRQRRFGPAPLASFEDLPTDDQDSSPEAPDTLLPSSEVSTPQVEGDFDSLATLTPCGSLRTANGSPCSPVAPPAAGGPPALLLEAPPPPEADSLLLTPEGEPTRRKGSWTELFLRGRSPQQRSTGTSPEPSATRGGFFSSLLKLGGRKSPRSPSPHSECNYIYQSAAPGAMHLLRRSSVLLLGLAFGVMSSRLQWSPLLSSFSVVPEAFPLPDRLTRFHSQVWTGGGIADVPCFHSTCLGMQASKPHNEPDDSQPDSRQPEISKAVDKAGSNPRKQQDGSACNERPDKSDVQPGSRPADEQASGSGARKWQDSVAWNERLDSVPSEPSAARPQDLEIGGDPFDRTCLLERACQSLADIPSASRRGSRESPDGQLSSESELALDSVLAKQSSQDEFETLLAQDSVESEDFLSSLSSSSALAVPPPPPALAQPRALAAAAARGGDHPDRAAPQHDPHQHCAPGGLPAGVPRALPAGQDPPVPARGAVHGPGPPAAPGAGRSRAGCTSARRDCRARAAASAPPRTAAAAKRGAPPGAAAATASSRRPPRRGTPPPHPDCPCDCHQRSPGSSSLSSPEHAS</sequence>
<dbReference type="VEuPathDB" id="VectorBase:HLOH_040853"/>
<feature type="compositionally biased region" description="Low complexity" evidence="1">
    <location>
        <begin position="161"/>
        <end position="170"/>
    </location>
</feature>
<feature type="region of interest" description="Disordered" evidence="1">
    <location>
        <begin position="1017"/>
        <end position="1189"/>
    </location>
</feature>
<feature type="region of interest" description="Disordered" evidence="1">
    <location>
        <begin position="1"/>
        <end position="44"/>
    </location>
</feature>
<feature type="compositionally biased region" description="Low complexity" evidence="1">
    <location>
        <begin position="1022"/>
        <end position="1032"/>
    </location>
</feature>
<feature type="region of interest" description="Disordered" evidence="1">
    <location>
        <begin position="337"/>
        <end position="387"/>
    </location>
</feature>
<feature type="compositionally biased region" description="Low complexity" evidence="1">
    <location>
        <begin position="1041"/>
        <end position="1051"/>
    </location>
</feature>
<dbReference type="AlphaFoldDB" id="A0A9J6HBY6"/>